<dbReference type="EMBL" id="FOMT01000002">
    <property type="protein sequence ID" value="SFE22736.1"/>
    <property type="molecule type" value="Genomic_DNA"/>
</dbReference>
<keyword evidence="2" id="KW-0472">Membrane</keyword>
<dbReference type="Proteomes" id="UP000198855">
    <property type="component" value="Unassembled WGS sequence"/>
</dbReference>
<proteinExistence type="predicted"/>
<sequence>MRIPQFERYVKGLQMLGVLLIGMLLGAIIYNSIYHAQFEALVNLKSDLEVKLEQYESDIKSLTKFKNQHTVIKSVLPRIEEEAGQNNDRPKIDKVTEAELIKRIKADLSVFLGQSIYEIDTDAKLARRLLSNKIYTNVLGKDYSIDITTILVADNKLQVWVKVRLYARPPS</sequence>
<evidence type="ECO:0000256" key="2">
    <source>
        <dbReference type="SAM" id="Phobius"/>
    </source>
</evidence>
<keyword evidence="5" id="KW-1185">Reference proteome</keyword>
<keyword evidence="1" id="KW-0175">Coiled coil</keyword>
<evidence type="ECO:0000259" key="3">
    <source>
        <dbReference type="Pfam" id="PF26347"/>
    </source>
</evidence>
<name>A0A1I1YT68_9BACL</name>
<dbReference type="Pfam" id="PF26347">
    <property type="entry name" value="YtrI_sporulation"/>
    <property type="match status" value="1"/>
</dbReference>
<gene>
    <name evidence="4" type="ORF">SAMN05216378_2802</name>
</gene>
<accession>A0A1I1YT68</accession>
<evidence type="ECO:0000256" key="1">
    <source>
        <dbReference type="SAM" id="Coils"/>
    </source>
</evidence>
<feature type="transmembrane region" description="Helical" evidence="2">
    <location>
        <begin position="12"/>
        <end position="33"/>
    </location>
</feature>
<keyword evidence="2" id="KW-1133">Transmembrane helix</keyword>
<feature type="coiled-coil region" evidence="1">
    <location>
        <begin position="38"/>
        <end position="65"/>
    </location>
</feature>
<dbReference type="AlphaFoldDB" id="A0A1I1YT68"/>
<feature type="domain" description="Sporulation membrane protein YtrI C-terminal" evidence="3">
    <location>
        <begin position="85"/>
        <end position="163"/>
    </location>
</feature>
<dbReference type="STRING" id="1045775.SAMN05216378_2802"/>
<protein>
    <recommendedName>
        <fullName evidence="3">Sporulation membrane protein YtrI C-terminal domain-containing protein</fullName>
    </recommendedName>
</protein>
<dbReference type="RefSeq" id="WP_091185841.1">
    <property type="nucleotide sequence ID" value="NZ_FOMT01000002.1"/>
</dbReference>
<dbReference type="InterPro" id="IPR058620">
    <property type="entry name" value="YtrI_C"/>
</dbReference>
<dbReference type="OrthoDB" id="2655161at2"/>
<organism evidence="4 5">
    <name type="scientific">Paenibacillus catalpae</name>
    <dbReference type="NCBI Taxonomy" id="1045775"/>
    <lineage>
        <taxon>Bacteria</taxon>
        <taxon>Bacillati</taxon>
        <taxon>Bacillota</taxon>
        <taxon>Bacilli</taxon>
        <taxon>Bacillales</taxon>
        <taxon>Paenibacillaceae</taxon>
        <taxon>Paenibacillus</taxon>
    </lineage>
</organism>
<keyword evidence="2" id="KW-0812">Transmembrane</keyword>
<evidence type="ECO:0000313" key="4">
    <source>
        <dbReference type="EMBL" id="SFE22736.1"/>
    </source>
</evidence>
<evidence type="ECO:0000313" key="5">
    <source>
        <dbReference type="Proteomes" id="UP000198855"/>
    </source>
</evidence>
<reference evidence="5" key="1">
    <citation type="submission" date="2016-10" db="EMBL/GenBank/DDBJ databases">
        <authorList>
            <person name="Varghese N."/>
            <person name="Submissions S."/>
        </authorList>
    </citation>
    <scope>NUCLEOTIDE SEQUENCE [LARGE SCALE GENOMIC DNA]</scope>
    <source>
        <strain evidence="5">CGMCC 1.10784</strain>
    </source>
</reference>